<dbReference type="PANTHER" id="PTHR30619:SF1">
    <property type="entry name" value="RECOMBINATION PROTEIN 2"/>
    <property type="match status" value="1"/>
</dbReference>
<dbReference type="InterPro" id="IPR035681">
    <property type="entry name" value="ComA-like_MBL"/>
</dbReference>
<evidence type="ECO:0000256" key="2">
    <source>
        <dbReference type="ARBA" id="ARBA00022475"/>
    </source>
</evidence>
<keyword evidence="3 6" id="KW-0812">Transmembrane</keyword>
<dbReference type="SMART" id="SM00849">
    <property type="entry name" value="Lactamase_B"/>
    <property type="match status" value="1"/>
</dbReference>
<keyword evidence="2" id="KW-1003">Cell membrane</keyword>
<dbReference type="RefSeq" id="WP_334254002.1">
    <property type="nucleotide sequence ID" value="NZ_JBAJJM010000007.1"/>
</dbReference>
<dbReference type="InterPro" id="IPR004797">
    <property type="entry name" value="Competence_ComEC/Rec2"/>
</dbReference>
<dbReference type="Pfam" id="PF03772">
    <property type="entry name" value="Competence"/>
    <property type="match status" value="1"/>
</dbReference>
<dbReference type="InterPro" id="IPR036866">
    <property type="entry name" value="RibonucZ/Hydroxyglut_hydro"/>
</dbReference>
<evidence type="ECO:0000256" key="5">
    <source>
        <dbReference type="ARBA" id="ARBA00023136"/>
    </source>
</evidence>
<dbReference type="Gene3D" id="3.60.15.10">
    <property type="entry name" value="Ribonuclease Z/Hydroxyacylglutathione hydrolase-like"/>
    <property type="match status" value="1"/>
</dbReference>
<dbReference type="Pfam" id="PF00753">
    <property type="entry name" value="Lactamase_B"/>
    <property type="match status" value="1"/>
</dbReference>
<feature type="transmembrane region" description="Helical" evidence="6">
    <location>
        <begin position="391"/>
        <end position="418"/>
    </location>
</feature>
<dbReference type="Proteomes" id="UP001432017">
    <property type="component" value="Unassembled WGS sequence"/>
</dbReference>
<feature type="transmembrane region" description="Helical" evidence="6">
    <location>
        <begin position="215"/>
        <end position="234"/>
    </location>
</feature>
<dbReference type="InterPro" id="IPR025405">
    <property type="entry name" value="DUF4131"/>
</dbReference>
<feature type="transmembrane region" description="Helical" evidence="6">
    <location>
        <begin position="47"/>
        <end position="64"/>
    </location>
</feature>
<gene>
    <name evidence="8" type="ORF">V6W77_05195</name>
</gene>
<keyword evidence="4 6" id="KW-1133">Transmembrane helix</keyword>
<keyword evidence="9" id="KW-1185">Reference proteome</keyword>
<dbReference type="InterPro" id="IPR004477">
    <property type="entry name" value="ComEC_N"/>
</dbReference>
<feature type="transmembrane region" description="Helical" evidence="6">
    <location>
        <begin position="327"/>
        <end position="343"/>
    </location>
</feature>
<evidence type="ECO:0000259" key="7">
    <source>
        <dbReference type="SMART" id="SM00849"/>
    </source>
</evidence>
<feature type="domain" description="Metallo-beta-lactamase" evidence="7">
    <location>
        <begin position="514"/>
        <end position="702"/>
    </location>
</feature>
<evidence type="ECO:0000256" key="3">
    <source>
        <dbReference type="ARBA" id="ARBA00022692"/>
    </source>
</evidence>
<organism evidence="8 9">
    <name type="scientific">Mannheimia indoligenes</name>
    <dbReference type="NCBI Taxonomy" id="3103145"/>
    <lineage>
        <taxon>Bacteria</taxon>
        <taxon>Pseudomonadati</taxon>
        <taxon>Pseudomonadota</taxon>
        <taxon>Gammaproteobacteria</taxon>
        <taxon>Pasteurellales</taxon>
        <taxon>Pasteurellaceae</taxon>
        <taxon>Mannheimia</taxon>
    </lineage>
</organism>
<dbReference type="Pfam" id="PF13567">
    <property type="entry name" value="DUF4131"/>
    <property type="match status" value="1"/>
</dbReference>
<dbReference type="InterPro" id="IPR052159">
    <property type="entry name" value="Competence_DNA_uptake"/>
</dbReference>
<evidence type="ECO:0000313" key="9">
    <source>
        <dbReference type="Proteomes" id="UP001432017"/>
    </source>
</evidence>
<evidence type="ECO:0000256" key="6">
    <source>
        <dbReference type="SAM" id="Phobius"/>
    </source>
</evidence>
<feature type="transmembrane region" description="Helical" evidence="6">
    <location>
        <begin position="363"/>
        <end position="385"/>
    </location>
</feature>
<dbReference type="InterPro" id="IPR001279">
    <property type="entry name" value="Metallo-B-lactamas"/>
</dbReference>
<dbReference type="CDD" id="cd07731">
    <property type="entry name" value="ComA-like_MBL-fold"/>
    <property type="match status" value="1"/>
</dbReference>
<feature type="transmembrane region" description="Helical" evidence="6">
    <location>
        <begin position="305"/>
        <end position="321"/>
    </location>
</feature>
<evidence type="ECO:0000256" key="1">
    <source>
        <dbReference type="ARBA" id="ARBA00004651"/>
    </source>
</evidence>
<comment type="caution">
    <text evidence="8">The sequence shown here is derived from an EMBL/GenBank/DDBJ whole genome shotgun (WGS) entry which is preliminary data.</text>
</comment>
<feature type="transmembrane region" description="Helical" evidence="6">
    <location>
        <begin position="480"/>
        <end position="501"/>
    </location>
</feature>
<reference evidence="8" key="1">
    <citation type="submission" date="2023-12" db="EMBL/GenBank/DDBJ databases">
        <title>Mannheima indologenes sp. nov. proposed for Clade V organisms of Mannheimia.</title>
        <authorList>
            <person name="Christensen H."/>
        </authorList>
    </citation>
    <scope>NUCLEOTIDE SEQUENCE</scope>
    <source>
        <strain evidence="8">M14.4</strain>
    </source>
</reference>
<protein>
    <submittedName>
        <fullName evidence="8">DNA internalization-related competence protein ComEC/Rec2</fullName>
    </submittedName>
</protein>
<comment type="subcellular location">
    <subcellularLocation>
        <location evidence="1">Cell membrane</location>
        <topology evidence="1">Multi-pass membrane protein</topology>
    </subcellularLocation>
</comment>
<keyword evidence="5 6" id="KW-0472">Membrane</keyword>
<evidence type="ECO:0000256" key="4">
    <source>
        <dbReference type="ARBA" id="ARBA00022989"/>
    </source>
</evidence>
<evidence type="ECO:0000313" key="8">
    <source>
        <dbReference type="EMBL" id="MEG9475668.1"/>
    </source>
</evidence>
<dbReference type="NCBIfam" id="TIGR00361">
    <property type="entry name" value="ComEC_Rec2"/>
    <property type="match status" value="1"/>
</dbReference>
<feature type="transmembrane region" description="Helical" evidence="6">
    <location>
        <begin position="276"/>
        <end position="293"/>
    </location>
</feature>
<proteinExistence type="predicted"/>
<dbReference type="EMBL" id="JBAJJM010000007">
    <property type="protein sequence ID" value="MEG9475668.1"/>
    <property type="molecule type" value="Genomic_DNA"/>
</dbReference>
<dbReference type="NCBIfam" id="TIGR00360">
    <property type="entry name" value="ComEC_N-term"/>
    <property type="match status" value="1"/>
</dbReference>
<dbReference type="PANTHER" id="PTHR30619">
    <property type="entry name" value="DNA INTERNALIZATION/COMPETENCE PROTEIN COMEC/REC2"/>
    <property type="match status" value="1"/>
</dbReference>
<sequence>MLDRFCIAIFLFHLPILFLPKDGLLGGIAFGGMILFYGIFARTKLTFVLGVIICMSYFYIVQVAKNAENITASKQLTQFKISKILKQTDYQTAIATLQSGENIYLNWQAEQPLLLDQYYQAELNLRPLSTRSNIGNFDRQRWYFANYINMTATVRKVEQFVQTEKSFRTDRLNKVKAETESLSTQGLLLALAFGERAWLETKHWEQFQQTATAHLIAISGLHIGLAMLFGFYLAKSVQWLCLKSRLEWLQAVGFSLYFARAIGFLTAFVYSYLAGFAVPTVRALFAIAFVLLCQCLRRHYTAWQFWWRIVALLVVIDPLSLLSDSFWLSVLAVASLILWYQVFPLSRFISDGTRKKMTKFNRLWLSLLHLQTGIWLVFSPVQLYFFEGVSAFALLANLIIVPLYSFLLVPLILFSLLTDNLFATWQLADYLAQSSLWLLAPLSNAWITLSYWQQWQLLSLNLLVLLCLYCKLYGLAYKKWLSAIALSILFNLSFYLHKWAYQTKAEWIMFDVGQGLAMALIDEQNKAVIYDTGSSWQSNDGERNSMAKLEILPYLKRNGISVEAIFLSHDDNDHSGGVMDLLSAYPNARLISSSKVRYHNVEPEPCIQGKSWQFGKWYLSAIYPIHLVERAKNHDSCVILAKNDRLQILLTGDSGTEQERQFAPNVGKIDFLQVGHHGSKSSTSETLLVLTEPKYALISAGRWNAWKLPNKQVVERLRRKGIKVLNTAEVGMVRVKFYQDNTEIEQGREHYSAWYKQFYADKVSKK</sequence>
<feature type="transmembrane region" description="Helical" evidence="6">
    <location>
        <begin position="455"/>
        <end position="473"/>
    </location>
</feature>
<accession>A0ABU7ZDW9</accession>
<dbReference type="SUPFAM" id="SSF56281">
    <property type="entry name" value="Metallo-hydrolase/oxidoreductase"/>
    <property type="match status" value="1"/>
</dbReference>
<name>A0ABU7ZDW9_9PAST</name>